<comment type="caution">
    <text evidence="9">The sequence shown here is derived from an EMBL/GenBank/DDBJ whole genome shotgun (WGS) entry which is preliminary data.</text>
</comment>
<organism evidence="9 10">
    <name type="scientific">Paenibacillus lemnae</name>
    <dbReference type="NCBI Taxonomy" id="1330551"/>
    <lineage>
        <taxon>Bacteria</taxon>
        <taxon>Bacillati</taxon>
        <taxon>Bacillota</taxon>
        <taxon>Bacilli</taxon>
        <taxon>Bacillales</taxon>
        <taxon>Paenibacillaceae</taxon>
        <taxon>Paenibacillus</taxon>
    </lineage>
</organism>
<proteinExistence type="inferred from homology"/>
<reference evidence="9 10" key="1">
    <citation type="submission" date="2020-04" db="EMBL/GenBank/DDBJ databases">
        <title>Paenibacillus algicola sp. nov., a novel marine bacterium producing alginate lyase.</title>
        <authorList>
            <person name="Huang H."/>
        </authorList>
    </citation>
    <scope>NUCLEOTIDE SEQUENCE [LARGE SCALE GENOMIC DNA]</scope>
    <source>
        <strain evidence="9 10">L7-75</strain>
    </source>
</reference>
<feature type="transmembrane region" description="Helical" evidence="7">
    <location>
        <begin position="179"/>
        <end position="203"/>
    </location>
</feature>
<feature type="transmembrane region" description="Helical" evidence="7">
    <location>
        <begin position="26"/>
        <end position="53"/>
    </location>
</feature>
<keyword evidence="3" id="KW-1003">Cell membrane</keyword>
<evidence type="ECO:0000256" key="6">
    <source>
        <dbReference type="ARBA" id="ARBA00023136"/>
    </source>
</evidence>
<dbReference type="InterPro" id="IPR035906">
    <property type="entry name" value="MetI-like_sf"/>
</dbReference>
<dbReference type="Pfam" id="PF00528">
    <property type="entry name" value="BPD_transp_1"/>
    <property type="match status" value="1"/>
</dbReference>
<gene>
    <name evidence="9" type="ORF">HII30_17970</name>
</gene>
<sequence>MSASLTEASNAPRKKERFQIKNKYKLFLMAFPFLVLGFIFSYLPLFGWVYAFYDFRPGIPLSKSEFIGFHWFTAMFSNEVQRDEMIRVLRNTFAISSLGILTSVLPVIFAILLTEVRNSKFKRMVQTLTTLPNFISWVLVYSFAFMLFSVDNGFLNNLLMSLGLIDTPTNILASSNNTWLAMTLWGVWKGLGWGAIMYIAAITGIDPELYEAAKVDGASRFHQIWHVTVPGIIPTFFVLLILSIANFINNGMEQYFVFANAMNMANIEVLDLYVYNVGFTGSNFGFATAVSIMKSIVSLFLLFLANGLSKAVRGETII</sequence>
<accession>A0A848MC76</accession>
<evidence type="ECO:0000256" key="7">
    <source>
        <dbReference type="RuleBase" id="RU363032"/>
    </source>
</evidence>
<evidence type="ECO:0000256" key="4">
    <source>
        <dbReference type="ARBA" id="ARBA00022692"/>
    </source>
</evidence>
<keyword evidence="5 7" id="KW-1133">Transmembrane helix</keyword>
<keyword evidence="2 7" id="KW-0813">Transport</keyword>
<comment type="subcellular location">
    <subcellularLocation>
        <location evidence="1 7">Cell membrane</location>
        <topology evidence="1 7">Multi-pass membrane protein</topology>
    </subcellularLocation>
</comment>
<name>A0A848MC76_PAELE</name>
<keyword evidence="4 7" id="KW-0812">Transmembrane</keyword>
<evidence type="ECO:0000313" key="9">
    <source>
        <dbReference type="EMBL" id="NMO97653.1"/>
    </source>
</evidence>
<evidence type="ECO:0000256" key="2">
    <source>
        <dbReference type="ARBA" id="ARBA00022448"/>
    </source>
</evidence>
<dbReference type="GO" id="GO:0055085">
    <property type="term" value="P:transmembrane transport"/>
    <property type="evidence" value="ECO:0007669"/>
    <property type="project" value="InterPro"/>
</dbReference>
<dbReference type="PANTHER" id="PTHR43227:SF11">
    <property type="entry name" value="BLL4140 PROTEIN"/>
    <property type="match status" value="1"/>
</dbReference>
<evidence type="ECO:0000256" key="5">
    <source>
        <dbReference type="ARBA" id="ARBA00022989"/>
    </source>
</evidence>
<feature type="domain" description="ABC transmembrane type-1" evidence="8">
    <location>
        <begin position="89"/>
        <end position="305"/>
    </location>
</feature>
<evidence type="ECO:0000259" key="8">
    <source>
        <dbReference type="PROSITE" id="PS50928"/>
    </source>
</evidence>
<dbReference type="AlphaFoldDB" id="A0A848MC76"/>
<dbReference type="SUPFAM" id="SSF161098">
    <property type="entry name" value="MetI-like"/>
    <property type="match status" value="1"/>
</dbReference>
<comment type="similarity">
    <text evidence="7">Belongs to the binding-protein-dependent transport system permease family.</text>
</comment>
<dbReference type="RefSeq" id="WP_169506431.1">
    <property type="nucleotide sequence ID" value="NZ_JABBPN010000021.1"/>
</dbReference>
<feature type="transmembrane region" description="Helical" evidence="7">
    <location>
        <begin position="134"/>
        <end position="159"/>
    </location>
</feature>
<dbReference type="PROSITE" id="PS50928">
    <property type="entry name" value="ABC_TM1"/>
    <property type="match status" value="1"/>
</dbReference>
<dbReference type="EMBL" id="JABBPN010000021">
    <property type="protein sequence ID" value="NMO97653.1"/>
    <property type="molecule type" value="Genomic_DNA"/>
</dbReference>
<dbReference type="InterPro" id="IPR000515">
    <property type="entry name" value="MetI-like"/>
</dbReference>
<dbReference type="PANTHER" id="PTHR43227">
    <property type="entry name" value="BLL4140 PROTEIN"/>
    <property type="match status" value="1"/>
</dbReference>
<feature type="transmembrane region" description="Helical" evidence="7">
    <location>
        <begin position="284"/>
        <end position="305"/>
    </location>
</feature>
<dbReference type="InterPro" id="IPR050809">
    <property type="entry name" value="UgpAE/MalFG_permease"/>
</dbReference>
<dbReference type="CDD" id="cd06261">
    <property type="entry name" value="TM_PBP2"/>
    <property type="match status" value="1"/>
</dbReference>
<feature type="transmembrane region" description="Helical" evidence="7">
    <location>
        <begin position="224"/>
        <end position="248"/>
    </location>
</feature>
<evidence type="ECO:0000256" key="3">
    <source>
        <dbReference type="ARBA" id="ARBA00022475"/>
    </source>
</evidence>
<dbReference type="Gene3D" id="1.10.3720.10">
    <property type="entry name" value="MetI-like"/>
    <property type="match status" value="1"/>
</dbReference>
<keyword evidence="6 7" id="KW-0472">Membrane</keyword>
<dbReference type="Proteomes" id="UP000565468">
    <property type="component" value="Unassembled WGS sequence"/>
</dbReference>
<feature type="transmembrane region" description="Helical" evidence="7">
    <location>
        <begin position="93"/>
        <end position="113"/>
    </location>
</feature>
<evidence type="ECO:0000256" key="1">
    <source>
        <dbReference type="ARBA" id="ARBA00004651"/>
    </source>
</evidence>
<protein>
    <submittedName>
        <fullName evidence="9">Sugar ABC transporter permease</fullName>
    </submittedName>
</protein>
<keyword evidence="10" id="KW-1185">Reference proteome</keyword>
<dbReference type="GO" id="GO:0005886">
    <property type="term" value="C:plasma membrane"/>
    <property type="evidence" value="ECO:0007669"/>
    <property type="project" value="UniProtKB-SubCell"/>
</dbReference>
<evidence type="ECO:0000313" key="10">
    <source>
        <dbReference type="Proteomes" id="UP000565468"/>
    </source>
</evidence>